<dbReference type="InterPro" id="IPR051678">
    <property type="entry name" value="AGP_Transferase"/>
</dbReference>
<dbReference type="SUPFAM" id="SSF56112">
    <property type="entry name" value="Protein kinase-like (PK-like)"/>
    <property type="match status" value="1"/>
</dbReference>
<proteinExistence type="predicted"/>
<dbReference type="OrthoDB" id="4926498at2759"/>
<evidence type="ECO:0000313" key="3">
    <source>
        <dbReference type="Proteomes" id="UP000054481"/>
    </source>
</evidence>
<protein>
    <recommendedName>
        <fullName evidence="1">Aminoglycoside phosphotransferase domain-containing protein</fullName>
    </recommendedName>
</protein>
<gene>
    <name evidence="2" type="ORF">HIM_06846</name>
</gene>
<dbReference type="InterPro" id="IPR002575">
    <property type="entry name" value="Aminoglycoside_PTrfase"/>
</dbReference>
<name>A0A0F7ZTU6_9HYPO</name>
<dbReference type="PANTHER" id="PTHR21310">
    <property type="entry name" value="AMINOGLYCOSIDE PHOSPHOTRANSFERASE-RELATED-RELATED"/>
    <property type="match status" value="1"/>
</dbReference>
<dbReference type="Pfam" id="PF01636">
    <property type="entry name" value="APH"/>
    <property type="match status" value="1"/>
</dbReference>
<dbReference type="Gene3D" id="3.90.1200.10">
    <property type="match status" value="1"/>
</dbReference>
<reference evidence="2 3" key="1">
    <citation type="journal article" date="2014" name="Genome Biol. Evol.">
        <title>Comparative genomics and transcriptomics analyses reveal divergent lifestyle features of nematode endoparasitic fungus Hirsutella minnesotensis.</title>
        <authorList>
            <person name="Lai Y."/>
            <person name="Liu K."/>
            <person name="Zhang X."/>
            <person name="Zhang X."/>
            <person name="Li K."/>
            <person name="Wang N."/>
            <person name="Shu C."/>
            <person name="Wu Y."/>
            <person name="Wang C."/>
            <person name="Bushley K.E."/>
            <person name="Xiang M."/>
            <person name="Liu X."/>
        </authorList>
    </citation>
    <scope>NUCLEOTIDE SEQUENCE [LARGE SCALE GENOMIC DNA]</scope>
    <source>
        <strain evidence="2 3">3608</strain>
    </source>
</reference>
<sequence length="500" mass="56116">MAEKIFLCARFNLDALLSLAGSIRGRTCTCDVSAAPKTGSLNWAVFVSFEDGIEWVFRSPRTGPHAIVSEESARKMLVSEAATLKFLRACSPVPVPEVFSFNGSYDNPIGVPYILMSKAAGRALSDYDWAQISRQTPGYPSLRHLLPLSDENREKVMRQLGAIMAQLSILHFDSIGSLIQDSDNNYVVGECLSPTLLWQWRDSIEGLDRGPFRKEVQYLDSLISAFTSHAMELPLTPHVFFAPVPDHSEYPDWTSYRAAVRRWNDFVAIGAKDESAKNRLSYCIAGQFLRDMIPRISTADGHFTLSHPDLHLGNIFVDEEFNITCIIDWGSTTSGPITELLATPGLGKSASPPSEQSIAAFRSGFSQESQHGLDYWEKADMMWHFSRLVRLLSTQDYELFRALYKLVQSAGSEEPDIPRLFYERAEEEDNQQLFTILSADDITELELKQEEDAAFGKADKTDGRAVARKLTLMSELNRGFLANTKTWRWIELALEQADSV</sequence>
<dbReference type="InterPro" id="IPR011009">
    <property type="entry name" value="Kinase-like_dom_sf"/>
</dbReference>
<dbReference type="Proteomes" id="UP000054481">
    <property type="component" value="Unassembled WGS sequence"/>
</dbReference>
<dbReference type="PANTHER" id="PTHR21310:SF15">
    <property type="entry name" value="AMINOGLYCOSIDE PHOSPHOTRANSFERASE DOMAIN-CONTAINING PROTEIN"/>
    <property type="match status" value="1"/>
</dbReference>
<feature type="domain" description="Aminoglycoside phosphotransferase" evidence="1">
    <location>
        <begin position="39"/>
        <end position="338"/>
    </location>
</feature>
<dbReference type="EMBL" id="KQ030532">
    <property type="protein sequence ID" value="KJZ73728.1"/>
    <property type="molecule type" value="Genomic_DNA"/>
</dbReference>
<accession>A0A0F7ZTU6</accession>
<dbReference type="AlphaFoldDB" id="A0A0F7ZTU6"/>
<organism evidence="2 3">
    <name type="scientific">Hirsutella minnesotensis 3608</name>
    <dbReference type="NCBI Taxonomy" id="1043627"/>
    <lineage>
        <taxon>Eukaryota</taxon>
        <taxon>Fungi</taxon>
        <taxon>Dikarya</taxon>
        <taxon>Ascomycota</taxon>
        <taxon>Pezizomycotina</taxon>
        <taxon>Sordariomycetes</taxon>
        <taxon>Hypocreomycetidae</taxon>
        <taxon>Hypocreales</taxon>
        <taxon>Ophiocordycipitaceae</taxon>
        <taxon>Hirsutella</taxon>
    </lineage>
</organism>
<evidence type="ECO:0000259" key="1">
    <source>
        <dbReference type="Pfam" id="PF01636"/>
    </source>
</evidence>
<keyword evidence="3" id="KW-1185">Reference proteome</keyword>
<evidence type="ECO:0000313" key="2">
    <source>
        <dbReference type="EMBL" id="KJZ73728.1"/>
    </source>
</evidence>